<evidence type="ECO:0000313" key="2">
    <source>
        <dbReference type="EMBL" id="DAF55349.1"/>
    </source>
</evidence>
<evidence type="ECO:0000256" key="1">
    <source>
        <dbReference type="SAM" id="Phobius"/>
    </source>
</evidence>
<sequence>MGWSKKSNGRAFVLLFLLTKLIFLCYNTTIKRKE</sequence>
<name>A0A8S5SWA0_9CAUD</name>
<proteinExistence type="predicted"/>
<keyword evidence="1" id="KW-1133">Transmembrane helix</keyword>
<reference evidence="2" key="1">
    <citation type="journal article" date="2021" name="Proc. Natl. Acad. Sci. U.S.A.">
        <title>A Catalog of Tens of Thousands of Viruses from Human Metagenomes Reveals Hidden Associations with Chronic Diseases.</title>
        <authorList>
            <person name="Tisza M.J."/>
            <person name="Buck C.B."/>
        </authorList>
    </citation>
    <scope>NUCLEOTIDE SEQUENCE</scope>
    <source>
        <strain evidence="2">CtZHD14</strain>
    </source>
</reference>
<keyword evidence="1" id="KW-0812">Transmembrane</keyword>
<protein>
    <submittedName>
        <fullName evidence="2">Uncharacterized protein</fullName>
    </submittedName>
</protein>
<keyword evidence="1" id="KW-0472">Membrane</keyword>
<organism evidence="2">
    <name type="scientific">Siphoviridae sp. ctZHD14</name>
    <dbReference type="NCBI Taxonomy" id="2827891"/>
    <lineage>
        <taxon>Viruses</taxon>
        <taxon>Duplodnaviria</taxon>
        <taxon>Heunggongvirae</taxon>
        <taxon>Uroviricota</taxon>
        <taxon>Caudoviricetes</taxon>
    </lineage>
</organism>
<dbReference type="EMBL" id="BK032687">
    <property type="protein sequence ID" value="DAF55349.1"/>
    <property type="molecule type" value="Genomic_DNA"/>
</dbReference>
<feature type="transmembrane region" description="Helical" evidence="1">
    <location>
        <begin position="12"/>
        <end position="30"/>
    </location>
</feature>
<accession>A0A8S5SWA0</accession>